<keyword evidence="7" id="KW-0346">Stress response</keyword>
<keyword evidence="5" id="KW-0378">Hydrolase</keyword>
<dbReference type="InterPro" id="IPR012933">
    <property type="entry name" value="HicA_mRNA_interferase"/>
</dbReference>
<organism evidence="8 9">
    <name type="scientific">Acidihalobacter ferrooxydans</name>
    <dbReference type="NCBI Taxonomy" id="1765967"/>
    <lineage>
        <taxon>Bacteria</taxon>
        <taxon>Pseudomonadati</taxon>
        <taxon>Pseudomonadota</taxon>
        <taxon>Gammaproteobacteria</taxon>
        <taxon>Chromatiales</taxon>
        <taxon>Ectothiorhodospiraceae</taxon>
        <taxon>Acidihalobacter</taxon>
    </lineage>
</organism>
<dbReference type="GO" id="GO:0016787">
    <property type="term" value="F:hydrolase activity"/>
    <property type="evidence" value="ECO:0007669"/>
    <property type="project" value="UniProtKB-KW"/>
</dbReference>
<gene>
    <name evidence="8" type="ORF">BW247_05200</name>
</gene>
<dbReference type="KEGG" id="afy:BW247_05200"/>
<dbReference type="Gene3D" id="3.30.920.30">
    <property type="entry name" value="Hypothetical protein"/>
    <property type="match status" value="1"/>
</dbReference>
<keyword evidence="3" id="KW-0540">Nuclease</keyword>
<evidence type="ECO:0008006" key="10">
    <source>
        <dbReference type="Google" id="ProtNLM"/>
    </source>
</evidence>
<dbReference type="STRING" id="1765967.BW247_05200"/>
<name>A0A1P8UFE7_9GAMM</name>
<comment type="similarity">
    <text evidence="1">Belongs to the HicA mRNA interferase family.</text>
</comment>
<dbReference type="SUPFAM" id="SSF54786">
    <property type="entry name" value="YcfA/nrd intein domain"/>
    <property type="match status" value="1"/>
</dbReference>
<dbReference type="GO" id="GO:0003729">
    <property type="term" value="F:mRNA binding"/>
    <property type="evidence" value="ECO:0007669"/>
    <property type="project" value="InterPro"/>
</dbReference>
<reference evidence="8 9" key="1">
    <citation type="submission" date="2017-01" db="EMBL/GenBank/DDBJ databases">
        <title>Draft sequence of Acidihalobacter ferrooxidans strain DSM 14175 (strain V8).</title>
        <authorList>
            <person name="Khaleque H.N."/>
            <person name="Ramsay J.P."/>
            <person name="Murphy R.J.T."/>
            <person name="Kaksonen A.H."/>
            <person name="Boxall N.J."/>
            <person name="Watkin E.L.J."/>
        </authorList>
    </citation>
    <scope>NUCLEOTIDE SEQUENCE [LARGE SCALE GENOMIC DNA]</scope>
    <source>
        <strain evidence="8 9">V8</strain>
    </source>
</reference>
<evidence type="ECO:0000256" key="3">
    <source>
        <dbReference type="ARBA" id="ARBA00022722"/>
    </source>
</evidence>
<keyword evidence="9" id="KW-1185">Reference proteome</keyword>
<dbReference type="Proteomes" id="UP000243807">
    <property type="component" value="Chromosome"/>
</dbReference>
<sequence>MSKHKKMLEKLQAKQLPADVRWSELVGVFESLGYTLLKGKGSRRKFYHEETKALIICHEPHPASIVDKGCLADVVEHLKLNGII</sequence>
<evidence type="ECO:0000313" key="9">
    <source>
        <dbReference type="Proteomes" id="UP000243807"/>
    </source>
</evidence>
<dbReference type="EMBL" id="CP019434">
    <property type="protein sequence ID" value="APZ42566.1"/>
    <property type="molecule type" value="Genomic_DNA"/>
</dbReference>
<evidence type="ECO:0000256" key="7">
    <source>
        <dbReference type="ARBA" id="ARBA00023016"/>
    </source>
</evidence>
<evidence type="ECO:0000256" key="4">
    <source>
        <dbReference type="ARBA" id="ARBA00022759"/>
    </source>
</evidence>
<dbReference type="AlphaFoldDB" id="A0A1P8UFE7"/>
<keyword evidence="2" id="KW-1277">Toxin-antitoxin system</keyword>
<proteinExistence type="inferred from homology"/>
<evidence type="ECO:0000313" key="8">
    <source>
        <dbReference type="EMBL" id="APZ42566.1"/>
    </source>
</evidence>
<dbReference type="GO" id="GO:0004519">
    <property type="term" value="F:endonuclease activity"/>
    <property type="evidence" value="ECO:0007669"/>
    <property type="project" value="UniProtKB-KW"/>
</dbReference>
<protein>
    <recommendedName>
        <fullName evidence="10">Hexulose-6-phosphate synthase</fullName>
    </recommendedName>
</protein>
<accession>A0A1P8UFE7</accession>
<evidence type="ECO:0000256" key="6">
    <source>
        <dbReference type="ARBA" id="ARBA00022884"/>
    </source>
</evidence>
<evidence type="ECO:0000256" key="2">
    <source>
        <dbReference type="ARBA" id="ARBA00022649"/>
    </source>
</evidence>
<keyword evidence="6" id="KW-0694">RNA-binding</keyword>
<dbReference type="Pfam" id="PF07927">
    <property type="entry name" value="HicA_toxin"/>
    <property type="match status" value="1"/>
</dbReference>
<evidence type="ECO:0000256" key="1">
    <source>
        <dbReference type="ARBA" id="ARBA00006620"/>
    </source>
</evidence>
<dbReference type="InterPro" id="IPR038570">
    <property type="entry name" value="HicA_sf"/>
</dbReference>
<keyword evidence="4" id="KW-0255">Endonuclease</keyword>
<evidence type="ECO:0000256" key="5">
    <source>
        <dbReference type="ARBA" id="ARBA00022801"/>
    </source>
</evidence>
<dbReference type="OrthoDB" id="73001at2"/>